<keyword evidence="3" id="KW-1185">Reference proteome</keyword>
<dbReference type="RefSeq" id="WP_044351922.1">
    <property type="nucleotide sequence ID" value="NZ_AZAC01000056.1"/>
</dbReference>
<gene>
    <name evidence="2" type="ORF">X474_23945</name>
</gene>
<comment type="caution">
    <text evidence="2">The sequence shown here is derived from an EMBL/GenBank/DDBJ whole genome shotgun (WGS) entry which is preliminary data.</text>
</comment>
<protein>
    <recommendedName>
        <fullName evidence="4">Zinc resistance-associated protein</fullName>
    </recommendedName>
</protein>
<sequence length="140" mass="16354">MKKTALTVVLVLCGLLCCLNQAGAGRHAGSWQKWWHSPQIIKALHLTGGEQARLDRIHLDLRQKEINKRGRIKAIRMEIDALMNQSVVNEHKVKVLTQKAARIRASIDQDRYHFLLQVRKLLGNVRYQRLKTLYRDRRLR</sequence>
<evidence type="ECO:0008006" key="4">
    <source>
        <dbReference type="Google" id="ProtNLM"/>
    </source>
</evidence>
<feature type="chain" id="PRO_5002245069" description="Zinc resistance-associated protein" evidence="1">
    <location>
        <begin position="25"/>
        <end position="140"/>
    </location>
</feature>
<evidence type="ECO:0000313" key="2">
    <source>
        <dbReference type="EMBL" id="KIX11535.1"/>
    </source>
</evidence>
<dbReference type="AlphaFoldDB" id="A0A0D2JPZ6"/>
<proteinExistence type="predicted"/>
<name>A0A0D2JPZ6_9BACT</name>
<organism evidence="2 3">
    <name type="scientific">Dethiosulfatarculus sandiegensis</name>
    <dbReference type="NCBI Taxonomy" id="1429043"/>
    <lineage>
        <taxon>Bacteria</taxon>
        <taxon>Pseudomonadati</taxon>
        <taxon>Thermodesulfobacteriota</taxon>
        <taxon>Desulfarculia</taxon>
        <taxon>Desulfarculales</taxon>
        <taxon>Desulfarculaceae</taxon>
        <taxon>Dethiosulfatarculus</taxon>
    </lineage>
</organism>
<dbReference type="Proteomes" id="UP000032233">
    <property type="component" value="Unassembled WGS sequence"/>
</dbReference>
<dbReference type="EMBL" id="AZAC01000056">
    <property type="protein sequence ID" value="KIX11535.1"/>
    <property type="molecule type" value="Genomic_DNA"/>
</dbReference>
<dbReference type="STRING" id="1429043.X474_23945"/>
<keyword evidence="1" id="KW-0732">Signal</keyword>
<reference evidence="2 3" key="1">
    <citation type="submission" date="2013-11" db="EMBL/GenBank/DDBJ databases">
        <title>Metagenomic analysis of a methanogenic consortium involved in long chain n-alkane degradation.</title>
        <authorList>
            <person name="Davidova I.A."/>
            <person name="Callaghan A.V."/>
            <person name="Wawrik B."/>
            <person name="Pruitt S."/>
            <person name="Marks C."/>
            <person name="Duncan K.E."/>
            <person name="Suflita J.M."/>
        </authorList>
    </citation>
    <scope>NUCLEOTIDE SEQUENCE [LARGE SCALE GENOMIC DNA]</scope>
    <source>
        <strain evidence="2 3">SPR</strain>
    </source>
</reference>
<evidence type="ECO:0000313" key="3">
    <source>
        <dbReference type="Proteomes" id="UP000032233"/>
    </source>
</evidence>
<evidence type="ECO:0000256" key="1">
    <source>
        <dbReference type="SAM" id="SignalP"/>
    </source>
</evidence>
<feature type="signal peptide" evidence="1">
    <location>
        <begin position="1"/>
        <end position="24"/>
    </location>
</feature>
<dbReference type="Gene3D" id="1.20.120.1490">
    <property type="match status" value="1"/>
</dbReference>
<accession>A0A0D2JPZ6</accession>
<dbReference type="InParanoid" id="A0A0D2JPZ6"/>